<evidence type="ECO:0000259" key="5">
    <source>
        <dbReference type="Pfam" id="PF00056"/>
    </source>
</evidence>
<dbReference type="EMBL" id="KV878917">
    <property type="protein sequence ID" value="OJJ79535.1"/>
    <property type="molecule type" value="Genomic_DNA"/>
</dbReference>
<dbReference type="GeneID" id="34461397"/>
<dbReference type="AlphaFoldDB" id="A0A1L9V6I7"/>
<dbReference type="VEuPathDB" id="FungiDB:ASPGLDRAFT_39846"/>
<dbReference type="InterPro" id="IPR036291">
    <property type="entry name" value="NAD(P)-bd_dom_sf"/>
</dbReference>
<protein>
    <recommendedName>
        <fullName evidence="1">malate dehydrogenase</fullName>
        <ecNumber evidence="1">1.1.1.37</ecNumber>
    </recommendedName>
</protein>
<dbReference type="PANTHER" id="PTHR11540:SF16">
    <property type="entry name" value="MALATE DEHYDROGENASE, MITOCHONDRIAL"/>
    <property type="match status" value="1"/>
</dbReference>
<dbReference type="Proteomes" id="UP000184300">
    <property type="component" value="Unassembled WGS sequence"/>
</dbReference>
<dbReference type="EC" id="1.1.1.37" evidence="1"/>
<dbReference type="Pfam" id="PF00056">
    <property type="entry name" value="Ldh_1_N"/>
    <property type="match status" value="1"/>
</dbReference>
<dbReference type="GO" id="GO:0030060">
    <property type="term" value="F:L-malate dehydrogenase (NAD+) activity"/>
    <property type="evidence" value="ECO:0007669"/>
    <property type="project" value="UniProtKB-EC"/>
</dbReference>
<proteinExistence type="predicted"/>
<sequence length="75" mass="7839">MVKIALLGAAGQIGTPLSLLCKTSGLFDEISLYDLVHVPAIAMDLNQIDTKAKVTGYLAADDGLQNALTVYISSS</sequence>
<dbReference type="GO" id="GO:0006099">
    <property type="term" value="P:tricarboxylic acid cycle"/>
    <property type="evidence" value="ECO:0007669"/>
    <property type="project" value="UniProtKB-KW"/>
</dbReference>
<evidence type="ECO:0000256" key="2">
    <source>
        <dbReference type="ARBA" id="ARBA00022532"/>
    </source>
</evidence>
<keyword evidence="2" id="KW-0816">Tricarboxylic acid cycle</keyword>
<evidence type="ECO:0000256" key="1">
    <source>
        <dbReference type="ARBA" id="ARBA00012995"/>
    </source>
</evidence>
<keyword evidence="3" id="KW-0560">Oxidoreductase</keyword>
<reference evidence="7" key="1">
    <citation type="journal article" date="2017" name="Genome Biol.">
        <title>Comparative genomics reveals high biological diversity and specific adaptations in the industrially and medically important fungal genus Aspergillus.</title>
        <authorList>
            <person name="de Vries R.P."/>
            <person name="Riley R."/>
            <person name="Wiebenga A."/>
            <person name="Aguilar-Osorio G."/>
            <person name="Amillis S."/>
            <person name="Uchima C.A."/>
            <person name="Anderluh G."/>
            <person name="Asadollahi M."/>
            <person name="Askin M."/>
            <person name="Barry K."/>
            <person name="Battaglia E."/>
            <person name="Bayram O."/>
            <person name="Benocci T."/>
            <person name="Braus-Stromeyer S.A."/>
            <person name="Caldana C."/>
            <person name="Canovas D."/>
            <person name="Cerqueira G.C."/>
            <person name="Chen F."/>
            <person name="Chen W."/>
            <person name="Choi C."/>
            <person name="Clum A."/>
            <person name="Dos Santos R.A."/>
            <person name="Damasio A.R."/>
            <person name="Diallinas G."/>
            <person name="Emri T."/>
            <person name="Fekete E."/>
            <person name="Flipphi M."/>
            <person name="Freyberg S."/>
            <person name="Gallo A."/>
            <person name="Gournas C."/>
            <person name="Habgood R."/>
            <person name="Hainaut M."/>
            <person name="Harispe M.L."/>
            <person name="Henrissat B."/>
            <person name="Hilden K.S."/>
            <person name="Hope R."/>
            <person name="Hossain A."/>
            <person name="Karabika E."/>
            <person name="Karaffa L."/>
            <person name="Karanyi Z."/>
            <person name="Krasevec N."/>
            <person name="Kuo A."/>
            <person name="Kusch H."/>
            <person name="LaButti K."/>
            <person name="Lagendijk E.L."/>
            <person name="Lapidus A."/>
            <person name="Levasseur A."/>
            <person name="Lindquist E."/>
            <person name="Lipzen A."/>
            <person name="Logrieco A.F."/>
            <person name="MacCabe A."/>
            <person name="Maekelae M.R."/>
            <person name="Malavazi I."/>
            <person name="Melin P."/>
            <person name="Meyer V."/>
            <person name="Mielnichuk N."/>
            <person name="Miskei M."/>
            <person name="Molnar A.P."/>
            <person name="Mule G."/>
            <person name="Ngan C.Y."/>
            <person name="Orejas M."/>
            <person name="Orosz E."/>
            <person name="Ouedraogo J.P."/>
            <person name="Overkamp K.M."/>
            <person name="Park H.-S."/>
            <person name="Perrone G."/>
            <person name="Piumi F."/>
            <person name="Punt P.J."/>
            <person name="Ram A.F."/>
            <person name="Ramon A."/>
            <person name="Rauscher S."/>
            <person name="Record E."/>
            <person name="Riano-Pachon D.M."/>
            <person name="Robert V."/>
            <person name="Roehrig J."/>
            <person name="Ruller R."/>
            <person name="Salamov A."/>
            <person name="Salih N.S."/>
            <person name="Samson R.A."/>
            <person name="Sandor E."/>
            <person name="Sanguinetti M."/>
            <person name="Schuetze T."/>
            <person name="Sepcic K."/>
            <person name="Shelest E."/>
            <person name="Sherlock G."/>
            <person name="Sophianopoulou V."/>
            <person name="Squina F.M."/>
            <person name="Sun H."/>
            <person name="Susca A."/>
            <person name="Todd R.B."/>
            <person name="Tsang A."/>
            <person name="Unkles S.E."/>
            <person name="van de Wiele N."/>
            <person name="van Rossen-Uffink D."/>
            <person name="Oliveira J.V."/>
            <person name="Vesth T.C."/>
            <person name="Visser J."/>
            <person name="Yu J.-H."/>
            <person name="Zhou M."/>
            <person name="Andersen M.R."/>
            <person name="Archer D.B."/>
            <person name="Baker S.E."/>
            <person name="Benoit I."/>
            <person name="Brakhage A.A."/>
            <person name="Braus G.H."/>
            <person name="Fischer R."/>
            <person name="Frisvad J.C."/>
            <person name="Goldman G.H."/>
            <person name="Houbraken J."/>
            <person name="Oakley B."/>
            <person name="Pocsi I."/>
            <person name="Scazzocchio C."/>
            <person name="Seiboth B."/>
            <person name="vanKuyk P.A."/>
            <person name="Wortman J."/>
            <person name="Dyer P.S."/>
            <person name="Grigoriev I.V."/>
        </authorList>
    </citation>
    <scope>NUCLEOTIDE SEQUENCE [LARGE SCALE GENOMIC DNA]</scope>
    <source>
        <strain evidence="7">CBS 516.65</strain>
    </source>
</reference>
<evidence type="ECO:0000256" key="4">
    <source>
        <dbReference type="ARBA" id="ARBA00023027"/>
    </source>
</evidence>
<dbReference type="PANTHER" id="PTHR11540">
    <property type="entry name" value="MALATE AND LACTATE DEHYDROGENASE"/>
    <property type="match status" value="1"/>
</dbReference>
<dbReference type="Gene3D" id="3.40.50.720">
    <property type="entry name" value="NAD(P)-binding Rossmann-like Domain"/>
    <property type="match status" value="1"/>
</dbReference>
<gene>
    <name evidence="6" type="ORF">ASPGLDRAFT_39846</name>
</gene>
<dbReference type="InterPro" id="IPR001236">
    <property type="entry name" value="Lactate/malate_DH_N"/>
</dbReference>
<dbReference type="STRING" id="1160497.A0A1L9V6I7"/>
<name>A0A1L9V6I7_ASPGL</name>
<keyword evidence="4" id="KW-0520">NAD</keyword>
<evidence type="ECO:0000313" key="7">
    <source>
        <dbReference type="Proteomes" id="UP000184300"/>
    </source>
</evidence>
<organism evidence="6 7">
    <name type="scientific">Aspergillus glaucus CBS 516.65</name>
    <dbReference type="NCBI Taxonomy" id="1160497"/>
    <lineage>
        <taxon>Eukaryota</taxon>
        <taxon>Fungi</taxon>
        <taxon>Dikarya</taxon>
        <taxon>Ascomycota</taxon>
        <taxon>Pezizomycotina</taxon>
        <taxon>Eurotiomycetes</taxon>
        <taxon>Eurotiomycetidae</taxon>
        <taxon>Eurotiales</taxon>
        <taxon>Aspergillaceae</taxon>
        <taxon>Aspergillus</taxon>
        <taxon>Aspergillus subgen. Aspergillus</taxon>
    </lineage>
</organism>
<dbReference type="GO" id="GO:0005829">
    <property type="term" value="C:cytosol"/>
    <property type="evidence" value="ECO:0007669"/>
    <property type="project" value="TreeGrafter"/>
</dbReference>
<keyword evidence="7" id="KW-1185">Reference proteome</keyword>
<dbReference type="RefSeq" id="XP_022396233.1">
    <property type="nucleotide sequence ID" value="XM_022545136.1"/>
</dbReference>
<accession>A0A1L9V6I7</accession>
<dbReference type="SUPFAM" id="SSF51735">
    <property type="entry name" value="NAD(P)-binding Rossmann-fold domains"/>
    <property type="match status" value="1"/>
</dbReference>
<dbReference type="OrthoDB" id="4508455at2759"/>
<evidence type="ECO:0000256" key="3">
    <source>
        <dbReference type="ARBA" id="ARBA00023002"/>
    </source>
</evidence>
<feature type="domain" description="Lactate/malate dehydrogenase N-terminal" evidence="5">
    <location>
        <begin position="2"/>
        <end position="62"/>
    </location>
</feature>
<evidence type="ECO:0000313" key="6">
    <source>
        <dbReference type="EMBL" id="OJJ79535.1"/>
    </source>
</evidence>